<dbReference type="Proteomes" id="UP000054422">
    <property type="component" value="Unassembled WGS sequence"/>
</dbReference>
<dbReference type="OrthoDB" id="5652941at2"/>
<organism evidence="1 2">
    <name type="scientific">Legionella norrlandica</name>
    <dbReference type="NCBI Taxonomy" id="1498499"/>
    <lineage>
        <taxon>Bacteria</taxon>
        <taxon>Pseudomonadati</taxon>
        <taxon>Pseudomonadota</taxon>
        <taxon>Gammaproteobacteria</taxon>
        <taxon>Legionellales</taxon>
        <taxon>Legionellaceae</taxon>
        <taxon>Legionella</taxon>
    </lineage>
</organism>
<dbReference type="EMBL" id="JNCF01000045">
    <property type="protein sequence ID" value="KGP62710.1"/>
    <property type="molecule type" value="Genomic_DNA"/>
</dbReference>
<dbReference type="STRING" id="1498499.EP47_04365"/>
<comment type="caution">
    <text evidence="1">The sequence shown here is derived from an EMBL/GenBank/DDBJ whole genome shotgun (WGS) entry which is preliminary data.</text>
</comment>
<reference evidence="1 2" key="1">
    <citation type="submission" date="2014-05" db="EMBL/GenBank/DDBJ databases">
        <authorList>
            <person name="Rizzardi K."/>
            <person name="Winiecka-Krusnell J."/>
            <person name="Ramliden M."/>
            <person name="Alm E."/>
            <person name="Andersson S."/>
            <person name="Byfors S."/>
        </authorList>
    </citation>
    <scope>NUCLEOTIDE SEQUENCE [LARGE SCALE GENOMIC DNA]</scope>
    <source>
        <strain evidence="1 2">LEGN</strain>
    </source>
</reference>
<dbReference type="RefSeq" id="WP_035890686.1">
    <property type="nucleotide sequence ID" value="NZ_JNCF01000045.1"/>
</dbReference>
<keyword evidence="2" id="KW-1185">Reference proteome</keyword>
<protein>
    <recommendedName>
        <fullName evidence="3">Transmembrane protein</fullName>
    </recommendedName>
</protein>
<sequence length="1351" mass="145941">MRDNLSTPVSISISALPGTIGSVISGVGVGISQAGRASSKAIQESNLAQRDSLLKALDLLFKAEDPEENAAALDLFPEALRDMLRLTRNGVASIVNKIVLTPATAASHLSQLPLDVTAVISGLAHSVNDYHQFLQTERASTLDVKKELEEHKSGFSANCRALCDNCNGILDELRRQINPKFKAPGSGAGTHARIAKSMASSAAIGSLSTAGLVSVMVDLIGSSFREVSALVEFSKQESIHPQEKNVYQAFRECCQSFSNGKDLNESFAALRRLEEAIFNFDQASKMTDKHSVSSPVASVLVRLLTAEPFVKTLIATNASFLGLTEAQHALEQQEENCIQNTDGAAAKASLIKDFSGGDAVHHSQNVSVFCDQFDEMINHIDQHLGLDDQHLIIASSATSTVRGSSALVIAASLIPGFTGLISRELSGSVNFTKNDKGSKAESAVVLQTRKEMTGADLDALMSRVCALQERIVRCNQLGVSAPVVLGVSELITSGSLIASLNVIAGMLSALRELRTVAESPSIPLKLKEEEQRKAAEYVDSVIKSNKGSANALGTGAVSDNLSLLQHLASAMEKVVLIHRSHQNFLEINGERKDINSVGKASVAFSQGNSTGFLIGAFGVLALIALESGIGLEALFGALRFSTEAKRLSGGVDRIESDNGFKTNLSLVSNATRLTEDSLKSASILQSTSKTTYLGVESIALRSFVVALCQSGALKEMLRRLIQEEQERLELAPGFSNSALLSDALMPRLYDNILRVLDEAEANHNPIPNLNRDMASSLSTVSNSSIAAVLSAHSVFISPILKAIAAAKKASIIGNEQKNEAVSANSEISGIISTALNVIQAFTKNFKHEIKRMDNPIENSSIVHQSEEANVTLMVSCCAMSLLCEELFELCMSRSLTLLDKEKIEKTAQKSNEQTHKESDLLSNAVKEDSGVGEENNMLHMISALRLTISRLGVALGDFASEMEVNPDLLRDNIELHSSQQRLIQSMASFCSRLSAIMLSFSGGLSNLPASSAGSIDALRECIHSIDHQLALEPVHSSEHSTKDCGSGSLLITGISTDCVSSILCSATKLLLQASVLGLDSTLSVAKIMEILCLHPRPLQGLTMEAQGSSQPNGLSNNLNKQTQNAIVASSVNSASIVLTTKTGQSESTDNLMHVFQAAVDQRIDEIALLEDEEEDSALGLKAFYEQIVRILYLRNVDDENCKDLILRFHRGGITLSSYHSAHGGILNSERSKRTSNRLISEYGFCKCDDAASLLEVFINRAVNNERTSFSILNKLKEGLVGHPLSDKVQAHWQYIVNRVIDRLTMENMRISLFNPGDARRNQKKWEERRLDLLNNWEKQKSEEPNPSLEIV</sequence>
<evidence type="ECO:0000313" key="1">
    <source>
        <dbReference type="EMBL" id="KGP62710.1"/>
    </source>
</evidence>
<evidence type="ECO:0000313" key="2">
    <source>
        <dbReference type="Proteomes" id="UP000054422"/>
    </source>
</evidence>
<accession>A0A0A2SNI3</accession>
<proteinExistence type="predicted"/>
<evidence type="ECO:0008006" key="3">
    <source>
        <dbReference type="Google" id="ProtNLM"/>
    </source>
</evidence>
<name>A0A0A2SNI3_9GAMM</name>
<gene>
    <name evidence="1" type="ORF">EP47_04365</name>
</gene>